<evidence type="ECO:0000313" key="2">
    <source>
        <dbReference type="Proteomes" id="UP000289216"/>
    </source>
</evidence>
<proteinExistence type="predicted"/>
<name>A0A4Q2KVQ7_9FUSO</name>
<gene>
    <name evidence="1" type="ORF">EPT53_08325</name>
</gene>
<dbReference type="NCBIfam" id="TIGR01634">
    <property type="entry name" value="tail_P2_I"/>
    <property type="match status" value="1"/>
</dbReference>
<reference evidence="1 2" key="1">
    <citation type="submission" date="2019-01" db="EMBL/GenBank/DDBJ databases">
        <title>Fusobacterium necrophorum Isolated From the Uterus of Dairy Cows.</title>
        <authorList>
            <person name="Francis A.M."/>
        </authorList>
    </citation>
    <scope>NUCLEOTIDE SEQUENCE [LARGE SCALE GENOMIC DNA]</scope>
    <source>
        <strain evidence="1 2">KG35</strain>
    </source>
</reference>
<dbReference type="RefSeq" id="WP_106894815.1">
    <property type="nucleotide sequence ID" value="NZ_JAMGSU010000003.1"/>
</dbReference>
<sequence>MNNLQNTEYSEIFPENLKKYRNLIAFSNVIEKIIKEYILFDSEKIAIFYSLEFQKDKVLDEIAWGLNIDNYSTDLDRDVKISLIKGAYWIHSNKGTKNAVIAQLKKLNYTIDIQEWFEYQGKPFTFRLITKKQNNNPDEIKKIVQLIDSYKNVRSILDSIVISNEKEFKIYVGGYKKISVMQIKEWR</sequence>
<dbReference type="Proteomes" id="UP000289216">
    <property type="component" value="Unassembled WGS sequence"/>
</dbReference>
<evidence type="ECO:0000313" key="1">
    <source>
        <dbReference type="EMBL" id="RXZ69009.1"/>
    </source>
</evidence>
<accession>A0A4Q2KVQ7</accession>
<dbReference type="InterPro" id="IPR006521">
    <property type="entry name" value="Tail_protein_I"/>
</dbReference>
<comment type="caution">
    <text evidence="1">The sequence shown here is derived from an EMBL/GenBank/DDBJ whole genome shotgun (WGS) entry which is preliminary data.</text>
</comment>
<organism evidence="1 2">
    <name type="scientific">Fusobacterium necrophorum</name>
    <dbReference type="NCBI Taxonomy" id="859"/>
    <lineage>
        <taxon>Bacteria</taxon>
        <taxon>Fusobacteriati</taxon>
        <taxon>Fusobacteriota</taxon>
        <taxon>Fusobacteriia</taxon>
        <taxon>Fusobacteriales</taxon>
        <taxon>Fusobacteriaceae</taxon>
        <taxon>Fusobacterium</taxon>
    </lineage>
</organism>
<dbReference type="Pfam" id="PF09684">
    <property type="entry name" value="Tail_P2_I"/>
    <property type="match status" value="1"/>
</dbReference>
<dbReference type="AlphaFoldDB" id="A0A4Q2KVQ7"/>
<dbReference type="EMBL" id="SBAP01000020">
    <property type="protein sequence ID" value="RXZ69009.1"/>
    <property type="molecule type" value="Genomic_DNA"/>
</dbReference>
<protein>
    <submittedName>
        <fullName evidence="1">Phage tail protein I</fullName>
    </submittedName>
</protein>